<evidence type="ECO:0000256" key="11">
    <source>
        <dbReference type="ARBA" id="ARBA00049158"/>
    </source>
</evidence>
<evidence type="ECO:0000256" key="3">
    <source>
        <dbReference type="ARBA" id="ARBA00004970"/>
    </source>
</evidence>
<comment type="catalytic activity">
    <reaction evidence="1">
        <text>a myo-inositol phosphate + H2O = myo-inositol + phosphate</text>
        <dbReference type="Rhea" id="RHEA:24056"/>
        <dbReference type="ChEBI" id="CHEBI:15377"/>
        <dbReference type="ChEBI" id="CHEBI:17268"/>
        <dbReference type="ChEBI" id="CHEBI:43474"/>
        <dbReference type="ChEBI" id="CHEBI:84139"/>
        <dbReference type="EC" id="3.1.3.25"/>
    </reaction>
</comment>
<dbReference type="GO" id="GO:0004401">
    <property type="term" value="F:histidinol-phosphatase activity"/>
    <property type="evidence" value="ECO:0007669"/>
    <property type="project" value="UniProtKB-UniRule"/>
</dbReference>
<feature type="binding site" evidence="13">
    <location>
        <position position="214"/>
    </location>
    <ligand>
        <name>Mg(2+)</name>
        <dbReference type="ChEBI" id="CHEBI:18420"/>
        <label>1</label>
        <note>catalytic</note>
    </ligand>
</feature>
<dbReference type="FunFam" id="3.30.540.10:FF:000003">
    <property type="entry name" value="Inositol-1-monophosphatase"/>
    <property type="match status" value="1"/>
</dbReference>
<keyword evidence="10" id="KW-0368">Histidine biosynthesis</keyword>
<dbReference type="Proteomes" id="UP000181985">
    <property type="component" value="Chromosome"/>
</dbReference>
<evidence type="ECO:0000313" key="14">
    <source>
        <dbReference type="EMBL" id="APE31038.1"/>
    </source>
</evidence>
<evidence type="ECO:0000256" key="12">
    <source>
        <dbReference type="NCBIfam" id="TIGR02067"/>
    </source>
</evidence>
<comment type="pathway">
    <text evidence="3">Amino-acid biosynthesis; L-histidine biosynthesis; L-histidine from 5-phospho-alpha-D-ribose 1-diphosphate: step 8/9.</text>
</comment>
<name>A0A1J0VG88_9GAMM</name>
<evidence type="ECO:0000256" key="13">
    <source>
        <dbReference type="PIRSR" id="PIRSR600760-2"/>
    </source>
</evidence>
<organism evidence="14 15">
    <name type="scientific">Halomonas aestuarii</name>
    <dbReference type="NCBI Taxonomy" id="1897729"/>
    <lineage>
        <taxon>Bacteria</taxon>
        <taxon>Pseudomonadati</taxon>
        <taxon>Pseudomonadota</taxon>
        <taxon>Gammaproteobacteria</taxon>
        <taxon>Oceanospirillales</taxon>
        <taxon>Halomonadaceae</taxon>
        <taxon>Halomonas</taxon>
    </lineage>
</organism>
<feature type="binding site" evidence="13">
    <location>
        <position position="93"/>
    </location>
    <ligand>
        <name>Mg(2+)</name>
        <dbReference type="ChEBI" id="CHEBI:18420"/>
        <label>2</label>
    </ligand>
</feature>
<keyword evidence="7" id="KW-0378">Hydrolase</keyword>
<protein>
    <recommendedName>
        <fullName evidence="12">Histidinol-phosphatase</fullName>
        <ecNumber evidence="12">3.1.3.15</ecNumber>
    </recommendedName>
</protein>
<dbReference type="EMBL" id="CP018139">
    <property type="protein sequence ID" value="APE31038.1"/>
    <property type="molecule type" value="Genomic_DNA"/>
</dbReference>
<dbReference type="GO" id="GO:0031564">
    <property type="term" value="P:transcription antitermination"/>
    <property type="evidence" value="ECO:0007669"/>
    <property type="project" value="UniProtKB-KW"/>
</dbReference>
<proteinExistence type="inferred from homology"/>
<dbReference type="OrthoDB" id="9785695at2"/>
<evidence type="ECO:0000256" key="5">
    <source>
        <dbReference type="ARBA" id="ARBA00022605"/>
    </source>
</evidence>
<dbReference type="NCBIfam" id="TIGR02067">
    <property type="entry name" value="his_9_HisN"/>
    <property type="match status" value="1"/>
</dbReference>
<keyword evidence="15" id="KW-1185">Reference proteome</keyword>
<gene>
    <name evidence="14" type="ORF">BOX17_08770</name>
</gene>
<feature type="binding site" evidence="13">
    <location>
        <position position="92"/>
    </location>
    <ligand>
        <name>Mg(2+)</name>
        <dbReference type="ChEBI" id="CHEBI:18420"/>
        <label>1</label>
        <note>catalytic</note>
    </ligand>
</feature>
<evidence type="ECO:0000256" key="2">
    <source>
        <dbReference type="ARBA" id="ARBA00001946"/>
    </source>
</evidence>
<keyword evidence="8" id="KW-0889">Transcription antitermination</keyword>
<keyword evidence="6 13" id="KW-0479">Metal-binding</keyword>
<dbReference type="GO" id="GO:0046872">
    <property type="term" value="F:metal ion binding"/>
    <property type="evidence" value="ECO:0007669"/>
    <property type="project" value="UniProtKB-KW"/>
</dbReference>
<evidence type="ECO:0000256" key="8">
    <source>
        <dbReference type="ARBA" id="ARBA00022814"/>
    </source>
</evidence>
<keyword evidence="8" id="KW-0805">Transcription regulation</keyword>
<feature type="binding site" evidence="13">
    <location>
        <position position="90"/>
    </location>
    <ligand>
        <name>Mg(2+)</name>
        <dbReference type="ChEBI" id="CHEBI:18420"/>
        <label>2</label>
    </ligand>
</feature>
<keyword evidence="8" id="KW-0804">Transcription</keyword>
<dbReference type="CDD" id="cd01641">
    <property type="entry name" value="Bacterial_IMPase_like_1"/>
    <property type="match status" value="1"/>
</dbReference>
<evidence type="ECO:0000256" key="1">
    <source>
        <dbReference type="ARBA" id="ARBA00001033"/>
    </source>
</evidence>
<accession>A0A1J0VG88</accession>
<dbReference type="InterPro" id="IPR011809">
    <property type="entry name" value="His_9_proposed"/>
</dbReference>
<dbReference type="PROSITE" id="PS00629">
    <property type="entry name" value="IMP_1"/>
    <property type="match status" value="1"/>
</dbReference>
<dbReference type="PRINTS" id="PR00377">
    <property type="entry name" value="IMPHPHTASES"/>
</dbReference>
<dbReference type="AlphaFoldDB" id="A0A1J0VG88"/>
<dbReference type="GO" id="GO:0052834">
    <property type="term" value="F:inositol monophosphate phosphatase activity"/>
    <property type="evidence" value="ECO:0007669"/>
    <property type="project" value="UniProtKB-EC"/>
</dbReference>
<evidence type="ECO:0000256" key="9">
    <source>
        <dbReference type="ARBA" id="ARBA00022842"/>
    </source>
</evidence>
<evidence type="ECO:0000256" key="7">
    <source>
        <dbReference type="ARBA" id="ARBA00022801"/>
    </source>
</evidence>
<reference evidence="15" key="1">
    <citation type="submission" date="2016-11" db="EMBL/GenBank/DDBJ databases">
        <title>Halolamina sediminis sp. nov., an extremely halophilic archaeon isolated from solar salt.</title>
        <authorList>
            <person name="Koh H.-W."/>
            <person name="Rani S."/>
            <person name="Park S.-J."/>
        </authorList>
    </citation>
    <scope>NUCLEOTIDE SEQUENCE [LARGE SCALE GENOMIC DNA]</scope>
    <source>
        <strain evidence="15">Hb3</strain>
    </source>
</reference>
<evidence type="ECO:0000256" key="6">
    <source>
        <dbReference type="ARBA" id="ARBA00022723"/>
    </source>
</evidence>
<comment type="catalytic activity">
    <reaction evidence="11">
        <text>L-histidinol phosphate + H2O = L-histidinol + phosphate</text>
        <dbReference type="Rhea" id="RHEA:14465"/>
        <dbReference type="ChEBI" id="CHEBI:15377"/>
        <dbReference type="ChEBI" id="CHEBI:43474"/>
        <dbReference type="ChEBI" id="CHEBI:57699"/>
        <dbReference type="ChEBI" id="CHEBI:57980"/>
        <dbReference type="EC" id="3.1.3.15"/>
    </reaction>
</comment>
<keyword evidence="9 13" id="KW-0460">Magnesium</keyword>
<dbReference type="InterPro" id="IPR000760">
    <property type="entry name" value="Inositol_monophosphatase-like"/>
</dbReference>
<dbReference type="GO" id="GO:0000105">
    <property type="term" value="P:L-histidine biosynthetic process"/>
    <property type="evidence" value="ECO:0007669"/>
    <property type="project" value="UniProtKB-UniRule"/>
</dbReference>
<dbReference type="Gene3D" id="3.30.540.10">
    <property type="entry name" value="Fructose-1,6-Bisphosphatase, subunit A, domain 1"/>
    <property type="match status" value="1"/>
</dbReference>
<dbReference type="PANTHER" id="PTHR43200">
    <property type="entry name" value="PHOSPHATASE"/>
    <property type="match status" value="1"/>
</dbReference>
<dbReference type="Gene3D" id="3.40.190.80">
    <property type="match status" value="1"/>
</dbReference>
<dbReference type="RefSeq" id="WP_071943705.1">
    <property type="nucleotide sequence ID" value="NZ_CP018139.1"/>
</dbReference>
<dbReference type="SUPFAM" id="SSF56655">
    <property type="entry name" value="Carbohydrate phosphatase"/>
    <property type="match status" value="1"/>
</dbReference>
<evidence type="ECO:0000256" key="10">
    <source>
        <dbReference type="ARBA" id="ARBA00023102"/>
    </source>
</evidence>
<feature type="binding site" evidence="13">
    <location>
        <position position="74"/>
    </location>
    <ligand>
        <name>Mg(2+)</name>
        <dbReference type="ChEBI" id="CHEBI:18420"/>
        <label>1</label>
        <note>catalytic</note>
    </ligand>
</feature>
<evidence type="ECO:0000256" key="4">
    <source>
        <dbReference type="ARBA" id="ARBA00009759"/>
    </source>
</evidence>
<sequence>MRSGTEQTEYGGLASFACRLVELARPMAMAHFRRNIPVEQKADMSPVTHADRAIEAAMRALIEETYPGHGILGEEHGTSNLDSAHVWVLDPIDGTKSFVTGMPTFGTLIALLEDGRPTLGVISIPPTGELWIGRDGEATMFDGVACHTSACSRLADALAYTTSPDNFDEAGLKVFDHVSSLAAMRRYGGDCYCYGLLASGHIDAVMEMNLQPYDFMALVPVIEGAGGVITDWQGQHLHLGSDGHVVAAATPELHAEILEAVRA</sequence>
<comment type="cofactor">
    <cofactor evidence="2 13">
        <name>Mg(2+)</name>
        <dbReference type="ChEBI" id="CHEBI:18420"/>
    </cofactor>
</comment>
<dbReference type="InterPro" id="IPR020583">
    <property type="entry name" value="Inositol_monoP_metal-BS"/>
</dbReference>
<dbReference type="Pfam" id="PF00459">
    <property type="entry name" value="Inositol_P"/>
    <property type="match status" value="1"/>
</dbReference>
<dbReference type="EC" id="3.1.3.15" evidence="12"/>
<dbReference type="KEGG" id="hsi:BOX17_08770"/>
<evidence type="ECO:0000313" key="15">
    <source>
        <dbReference type="Proteomes" id="UP000181985"/>
    </source>
</evidence>
<dbReference type="PANTHER" id="PTHR43200:SF6">
    <property type="entry name" value="3'(2'),5'-BISPHOSPHATE NUCLEOTIDASE"/>
    <property type="match status" value="1"/>
</dbReference>
<comment type="similarity">
    <text evidence="4">Belongs to the inositol monophosphatase superfamily.</text>
</comment>
<dbReference type="UniPathway" id="UPA00031">
    <property type="reaction ID" value="UER00013"/>
</dbReference>
<dbReference type="InterPro" id="IPR051090">
    <property type="entry name" value="Inositol_monoP_superfamily"/>
</dbReference>
<keyword evidence="5" id="KW-0028">Amino-acid biosynthesis</keyword>